<feature type="signal peptide" evidence="2">
    <location>
        <begin position="1"/>
        <end position="25"/>
    </location>
</feature>
<dbReference type="Proteomes" id="UP000551878">
    <property type="component" value="Unassembled WGS sequence"/>
</dbReference>
<keyword evidence="1" id="KW-1133">Transmembrane helix</keyword>
<dbReference type="RefSeq" id="WP_184663336.1">
    <property type="nucleotide sequence ID" value="NZ_JACHHB010000004.1"/>
</dbReference>
<proteinExistence type="predicted"/>
<dbReference type="Pfam" id="PF09577">
    <property type="entry name" value="Spore_YpjB"/>
    <property type="match status" value="1"/>
</dbReference>
<keyword evidence="4" id="KW-1185">Reference proteome</keyword>
<evidence type="ECO:0000313" key="4">
    <source>
        <dbReference type="Proteomes" id="UP000551878"/>
    </source>
</evidence>
<feature type="transmembrane region" description="Helical" evidence="1">
    <location>
        <begin position="231"/>
        <end position="251"/>
    </location>
</feature>
<dbReference type="AlphaFoldDB" id="A0A840QND5"/>
<keyword evidence="2" id="KW-0732">Signal</keyword>
<organism evidence="3 4">
    <name type="scientific">Texcoconibacillus texcoconensis</name>
    <dbReference type="NCBI Taxonomy" id="1095777"/>
    <lineage>
        <taxon>Bacteria</taxon>
        <taxon>Bacillati</taxon>
        <taxon>Bacillota</taxon>
        <taxon>Bacilli</taxon>
        <taxon>Bacillales</taxon>
        <taxon>Bacillaceae</taxon>
        <taxon>Texcoconibacillus</taxon>
    </lineage>
</organism>
<comment type="caution">
    <text evidence="3">The sequence shown here is derived from an EMBL/GenBank/DDBJ whole genome shotgun (WGS) entry which is preliminary data.</text>
</comment>
<reference evidence="3 4" key="1">
    <citation type="submission" date="2020-08" db="EMBL/GenBank/DDBJ databases">
        <title>Genomic Encyclopedia of Type Strains, Phase IV (KMG-IV): sequencing the most valuable type-strain genomes for metagenomic binning, comparative biology and taxonomic classification.</title>
        <authorList>
            <person name="Goeker M."/>
        </authorList>
    </citation>
    <scope>NUCLEOTIDE SEQUENCE [LARGE SCALE GENOMIC DNA]</scope>
    <source>
        <strain evidence="3 4">DSM 24696</strain>
    </source>
</reference>
<dbReference type="InterPro" id="IPR014231">
    <property type="entry name" value="Spore_YpjB"/>
</dbReference>
<accession>A0A840QND5</accession>
<dbReference type="EMBL" id="JACHHB010000004">
    <property type="protein sequence ID" value="MBB5172868.1"/>
    <property type="molecule type" value="Genomic_DNA"/>
</dbReference>
<sequence>MRKRIFCAMILAMFVLSMTPNIGLAEERSSEDIWFEANKWVEKSLQYAHRQQYEDSKRFLERFSDLFNEVRMEDDRLTMTDLYVITHIYDEAKEAVISVKMDDSKRVEAITSLRLLTDVYITPGKPLWKEVEPTLNQLLQRMNDAAESEDWNTYQYELDEFIAAYDTVRPALNVDAEKGVFQALDASIAYLNENRSLSDRSRLTEDILPHVEKHLELIFSEEGQDVSDPSLIWVIISISGVIVVCLSYVGWKKYKGEKDRYRNRRRQR</sequence>
<name>A0A840QND5_9BACI</name>
<evidence type="ECO:0000313" key="3">
    <source>
        <dbReference type="EMBL" id="MBB5172868.1"/>
    </source>
</evidence>
<evidence type="ECO:0000256" key="2">
    <source>
        <dbReference type="SAM" id="SignalP"/>
    </source>
</evidence>
<protein>
    <submittedName>
        <fullName evidence="3">Sporulation protein YpjB</fullName>
    </submittedName>
</protein>
<keyword evidence="1" id="KW-0472">Membrane</keyword>
<gene>
    <name evidence="3" type="ORF">HNQ41_001031</name>
</gene>
<feature type="chain" id="PRO_5032302184" evidence="2">
    <location>
        <begin position="26"/>
        <end position="268"/>
    </location>
</feature>
<evidence type="ECO:0000256" key="1">
    <source>
        <dbReference type="SAM" id="Phobius"/>
    </source>
</evidence>
<keyword evidence="1" id="KW-0812">Transmembrane</keyword>